<keyword evidence="5" id="KW-1185">Reference proteome</keyword>
<dbReference type="Pfam" id="PF17957">
    <property type="entry name" value="Big_7"/>
    <property type="match status" value="1"/>
</dbReference>
<dbReference type="SUPFAM" id="SSF56988">
    <property type="entry name" value="Anthrax protective antigen"/>
    <property type="match status" value="2"/>
</dbReference>
<dbReference type="Gene3D" id="2.60.40.10">
    <property type="entry name" value="Immunoglobulins"/>
    <property type="match status" value="1"/>
</dbReference>
<dbReference type="PANTHER" id="PTHR46769:SF2">
    <property type="entry name" value="FIBROCYSTIN-L ISOFORM 2 PRECURSOR-RELATED"/>
    <property type="match status" value="1"/>
</dbReference>
<dbReference type="OrthoDB" id="901313at2"/>
<dbReference type="RefSeq" id="WP_119433230.1">
    <property type="nucleotide sequence ID" value="NZ_QWGE01000005.1"/>
</dbReference>
<evidence type="ECO:0000259" key="3">
    <source>
        <dbReference type="PROSITE" id="PS51820"/>
    </source>
</evidence>
<dbReference type="InterPro" id="IPR013783">
    <property type="entry name" value="Ig-like_fold"/>
</dbReference>
<evidence type="ECO:0000313" key="5">
    <source>
        <dbReference type="Proteomes" id="UP000266005"/>
    </source>
</evidence>
<dbReference type="PANTHER" id="PTHR46769">
    <property type="entry name" value="POLYCYSTIC KIDNEY AND HEPATIC DISEASE 1 (AUTOSOMAL RECESSIVE)-LIKE 1"/>
    <property type="match status" value="1"/>
</dbReference>
<evidence type="ECO:0000313" key="4">
    <source>
        <dbReference type="EMBL" id="RIJ34370.1"/>
    </source>
</evidence>
<feature type="region of interest" description="Disordered" evidence="2">
    <location>
        <begin position="723"/>
        <end position="742"/>
    </location>
</feature>
<dbReference type="InterPro" id="IPR011050">
    <property type="entry name" value="Pectin_lyase_fold/virulence"/>
</dbReference>
<dbReference type="InterPro" id="IPR037524">
    <property type="entry name" value="PA14/GLEYA"/>
</dbReference>
<proteinExistence type="predicted"/>
<comment type="caution">
    <text evidence="4">The sequence shown here is derived from an EMBL/GenBank/DDBJ whole genome shotgun (WGS) entry which is preliminary data.</text>
</comment>
<dbReference type="Gene3D" id="2.60.120.1560">
    <property type="match status" value="2"/>
</dbReference>
<evidence type="ECO:0000256" key="2">
    <source>
        <dbReference type="SAM" id="MobiDB-lite"/>
    </source>
</evidence>
<dbReference type="InterPro" id="IPR026444">
    <property type="entry name" value="Secre_tail"/>
</dbReference>
<dbReference type="AlphaFoldDB" id="A0A399RR91"/>
<accession>A0A399RR91</accession>
<feature type="region of interest" description="Disordered" evidence="2">
    <location>
        <begin position="671"/>
        <end position="700"/>
    </location>
</feature>
<dbReference type="Pfam" id="PF07691">
    <property type="entry name" value="PA14"/>
    <property type="match status" value="2"/>
</dbReference>
<dbReference type="NCBIfam" id="TIGR04183">
    <property type="entry name" value="Por_Secre_tail"/>
    <property type="match status" value="1"/>
</dbReference>
<dbReference type="SMART" id="SM00758">
    <property type="entry name" value="PA14"/>
    <property type="match status" value="2"/>
</dbReference>
<dbReference type="Pfam" id="PF18962">
    <property type="entry name" value="Por_Secre_tail"/>
    <property type="match status" value="1"/>
</dbReference>
<evidence type="ECO:0000256" key="1">
    <source>
        <dbReference type="ARBA" id="ARBA00022729"/>
    </source>
</evidence>
<dbReference type="EMBL" id="QWGE01000005">
    <property type="protein sequence ID" value="RIJ34370.1"/>
    <property type="molecule type" value="Genomic_DNA"/>
</dbReference>
<feature type="region of interest" description="Disordered" evidence="2">
    <location>
        <begin position="496"/>
        <end position="515"/>
    </location>
</feature>
<gene>
    <name evidence="4" type="ORF">D1627_15750</name>
</gene>
<feature type="domain" description="PA14" evidence="3">
    <location>
        <begin position="517"/>
        <end position="669"/>
    </location>
</feature>
<protein>
    <submittedName>
        <fullName evidence="4">T9SS C-terminal target domain-containing protein</fullName>
    </submittedName>
</protein>
<dbReference type="InterPro" id="IPR011658">
    <property type="entry name" value="PA14_dom"/>
</dbReference>
<feature type="domain" description="PA14" evidence="3">
    <location>
        <begin position="697"/>
        <end position="853"/>
    </location>
</feature>
<dbReference type="InterPro" id="IPR052387">
    <property type="entry name" value="Fibrocystin"/>
</dbReference>
<dbReference type="Proteomes" id="UP000266005">
    <property type="component" value="Unassembled WGS sequence"/>
</dbReference>
<sequence length="962" mass="104110">MNSLTSNLNKRAGKIILAQILAYVLFVFLPSTVFAQSYGGPLVITKGGTYKGNWESKDSEVAAVEIRTSEPVIIENSNIRGAGYLIKSWGYSVNLTVRHTNGYGNPQTPYKNYKKPRRFITVNNFQNLVVENCYMESTAGIYAGTRYEGDNTPNEGIKIRYNIAKNIDGRVHGGDKEHSQFVQFNFKGAIKYAEVAWNQVTNEADKSLVEDNINIYNTRGMAGSPIRIHNNYIQGAYPAPANGTKYSGGGIITDGDAGINDCPAYIEAYENQLVGLGNYSMGIAGGNNIRYHHNRAVNAATFDNGSKYSMYTSGLWSKDYYKHNTTFANSIDNNVVGIVAWGYTNNRNDISVAENADFTNNTFLPNPINKQSEKDEYNMWQSKLSKNGVVLGPNGSGGSAPANQAPNVAITSPSVNTSFVQGNAIVINANATDNDGSITKVEFYQGSVKLGEDTNAPFSYTWNNANVGTYSLTAKAFDNAGATKTSGAVSIGVTAPVATTPTPTPNPGTPSTSTTVKAEGKITHEFWANVHGSGISVIPVSQKPTSSSEVTLFEAPSGKGNNYGQRIRGYITAPESGQYTFWVAGDDQTELYLSSSESEGSKKKIAYNSSWTASRDWTKHSSQQSAKINLEAGKRYYIEALSKQEGGGDNLAVAWQLPSGAKEAPIAGNRLSPIGSQAPVTTTPTTPPATTTPPTTSKPVYATGKITLDQWLNVHGKSINSIPVKNKPNSTKEISSFEAPSTSTNNYGQRISGYITAPESGQYTFWIAGDDKAELYLSTSENADDKKKIAHVADWTYSREWTKHSSQQSAKITLEAGKRYYIEALHLQGGGGDNVAVAWQLPSGAKEAPIAGNRLSPIGDSFQNLSSSHVSEVADSNPFFAQTTAYPNPFRDVVTLDFGDKEVELEQLVVLSQTGSVVYEEKQLTLVNNKVSIHLADLKTGLYILKYTDKAGHSDSIKIVKE</sequence>
<reference evidence="5" key="1">
    <citation type="submission" date="2018-08" db="EMBL/GenBank/DDBJ databases">
        <title>Mucilaginibacter sp. MYSH2.</title>
        <authorList>
            <person name="Seo T."/>
        </authorList>
    </citation>
    <scope>NUCLEOTIDE SEQUENCE [LARGE SCALE GENOMIC DNA]</scope>
    <source>
        <strain evidence="5">KIRAN</strain>
    </source>
</reference>
<name>A0A399RR91_9BACT</name>
<organism evidence="4 5">
    <name type="scientific">Pontibacter oryzae</name>
    <dbReference type="NCBI Taxonomy" id="2304593"/>
    <lineage>
        <taxon>Bacteria</taxon>
        <taxon>Pseudomonadati</taxon>
        <taxon>Bacteroidota</taxon>
        <taxon>Cytophagia</taxon>
        <taxon>Cytophagales</taxon>
        <taxon>Hymenobacteraceae</taxon>
        <taxon>Pontibacter</taxon>
    </lineage>
</organism>
<dbReference type="SUPFAM" id="SSF51126">
    <property type="entry name" value="Pectin lyase-like"/>
    <property type="match status" value="1"/>
</dbReference>
<dbReference type="PROSITE" id="PS51820">
    <property type="entry name" value="PA14"/>
    <property type="match status" value="2"/>
</dbReference>
<keyword evidence="1" id="KW-0732">Signal</keyword>